<organism evidence="2 3">
    <name type="scientific">Nocardia camponoti</name>
    <dbReference type="NCBI Taxonomy" id="1616106"/>
    <lineage>
        <taxon>Bacteria</taxon>
        <taxon>Bacillati</taxon>
        <taxon>Actinomycetota</taxon>
        <taxon>Actinomycetes</taxon>
        <taxon>Mycobacteriales</taxon>
        <taxon>Nocardiaceae</taxon>
        <taxon>Nocardia</taxon>
    </lineage>
</organism>
<evidence type="ECO:0000313" key="3">
    <source>
        <dbReference type="Proteomes" id="UP000612956"/>
    </source>
</evidence>
<dbReference type="Gene3D" id="3.90.79.10">
    <property type="entry name" value="Nucleoside Triphosphate Pyrophosphohydrolase"/>
    <property type="match status" value="1"/>
</dbReference>
<reference evidence="2" key="1">
    <citation type="journal article" date="2014" name="Int. J. Syst. Evol. Microbiol.">
        <title>Complete genome sequence of Corynebacterium casei LMG S-19264T (=DSM 44701T), isolated from a smear-ripened cheese.</title>
        <authorList>
            <consortium name="US DOE Joint Genome Institute (JGI-PGF)"/>
            <person name="Walter F."/>
            <person name="Albersmeier A."/>
            <person name="Kalinowski J."/>
            <person name="Ruckert C."/>
        </authorList>
    </citation>
    <scope>NUCLEOTIDE SEQUENCE</scope>
    <source>
        <strain evidence="2">CGMCC 4.7278</strain>
    </source>
</reference>
<feature type="compositionally biased region" description="Basic and acidic residues" evidence="1">
    <location>
        <begin position="217"/>
        <end position="226"/>
    </location>
</feature>
<feature type="region of interest" description="Disordered" evidence="1">
    <location>
        <begin position="207"/>
        <end position="226"/>
    </location>
</feature>
<dbReference type="CDD" id="cd18873">
    <property type="entry name" value="NUDIX_NadM_like"/>
    <property type="match status" value="1"/>
</dbReference>
<protein>
    <submittedName>
        <fullName evidence="2">ADP-ribose pyrophosphatase</fullName>
    </submittedName>
</protein>
<dbReference type="RefSeq" id="WP_188827549.1">
    <property type="nucleotide sequence ID" value="NZ_BMMW01000001.1"/>
</dbReference>
<name>A0A917V5E1_9NOCA</name>
<evidence type="ECO:0000256" key="1">
    <source>
        <dbReference type="SAM" id="MobiDB-lite"/>
    </source>
</evidence>
<dbReference type="EMBL" id="BMMW01000001">
    <property type="protein sequence ID" value="GGK39923.1"/>
    <property type="molecule type" value="Genomic_DNA"/>
</dbReference>
<evidence type="ECO:0000313" key="2">
    <source>
        <dbReference type="EMBL" id="GGK39923.1"/>
    </source>
</evidence>
<accession>A0A917V5E1</accession>
<dbReference type="SUPFAM" id="SSF55811">
    <property type="entry name" value="Nudix"/>
    <property type="match status" value="1"/>
</dbReference>
<comment type="caution">
    <text evidence="2">The sequence shown here is derived from an EMBL/GenBank/DDBJ whole genome shotgun (WGS) entry which is preliminary data.</text>
</comment>
<sequence length="226" mass="24339">MEQSVVSIDVVALRRSTREADADAVKVGVAPRAFEPFTGQLALPGVLLGRGERLAEAARRAVVTKLGLPDDAIAAVGQLATFDEPHRDPRGPTLSIAMWAVIDPTATGQVDWVDFDAVPLLAFDHNRIIETSRDLLADLLWKDQSLTRALTGPEFPASRAVALATSIAGARPDAANLNRTLAAIPGLARTGERRRVKATGRPAVVWAYDQPETNSPDQRRTHARSE</sequence>
<dbReference type="InterPro" id="IPR015797">
    <property type="entry name" value="NUDIX_hydrolase-like_dom_sf"/>
</dbReference>
<reference evidence="2" key="2">
    <citation type="submission" date="2020-09" db="EMBL/GenBank/DDBJ databases">
        <authorList>
            <person name="Sun Q."/>
            <person name="Zhou Y."/>
        </authorList>
    </citation>
    <scope>NUCLEOTIDE SEQUENCE</scope>
    <source>
        <strain evidence="2">CGMCC 4.7278</strain>
    </source>
</reference>
<dbReference type="AlphaFoldDB" id="A0A917V5E1"/>
<proteinExistence type="predicted"/>
<keyword evidence="3" id="KW-1185">Reference proteome</keyword>
<dbReference type="Proteomes" id="UP000612956">
    <property type="component" value="Unassembled WGS sequence"/>
</dbReference>
<gene>
    <name evidence="2" type="ORF">GCM10011591_09420</name>
</gene>